<gene>
    <name evidence="1" type="ORF">TASK_LOCUS2291</name>
</gene>
<dbReference type="Proteomes" id="UP000282613">
    <property type="component" value="Unassembled WGS sequence"/>
</dbReference>
<sequence>MTPLLPDYAVADEANVWSSLVQLNAITRRMSQVIVFALQVGSSVRMGKAEMLNFCHEVLSGLHNLLEANPQAKARLQAHHSGVGAATTAGCGDFVPSHIPAFTSTSASASASAFILSVSIPQSIPCDSGVFDLPASTSVPVVQSSSVVNSNHDPTDCPVQPKECKGIWRPYLHCL</sequence>
<dbReference type="EMBL" id="UYRS01001378">
    <property type="protein sequence ID" value="VDK24760.1"/>
    <property type="molecule type" value="Genomic_DNA"/>
</dbReference>
<evidence type="ECO:0000313" key="1">
    <source>
        <dbReference type="EMBL" id="VDK24760.1"/>
    </source>
</evidence>
<proteinExistence type="predicted"/>
<accession>A0A0R3VXZ6</accession>
<organism evidence="3">
    <name type="scientific">Taenia asiatica</name>
    <name type="common">Asian tapeworm</name>
    <dbReference type="NCBI Taxonomy" id="60517"/>
    <lineage>
        <taxon>Eukaryota</taxon>
        <taxon>Metazoa</taxon>
        <taxon>Spiralia</taxon>
        <taxon>Lophotrochozoa</taxon>
        <taxon>Platyhelminthes</taxon>
        <taxon>Cestoda</taxon>
        <taxon>Eucestoda</taxon>
        <taxon>Cyclophyllidea</taxon>
        <taxon>Taeniidae</taxon>
        <taxon>Taenia</taxon>
    </lineage>
</organism>
<keyword evidence="2" id="KW-1185">Reference proteome</keyword>
<reference evidence="3" key="1">
    <citation type="submission" date="2017-02" db="UniProtKB">
        <authorList>
            <consortium name="WormBaseParasite"/>
        </authorList>
    </citation>
    <scope>IDENTIFICATION</scope>
</reference>
<reference evidence="1 2" key="2">
    <citation type="submission" date="2018-11" db="EMBL/GenBank/DDBJ databases">
        <authorList>
            <consortium name="Pathogen Informatics"/>
        </authorList>
    </citation>
    <scope>NUCLEOTIDE SEQUENCE [LARGE SCALE GENOMIC DNA]</scope>
</reference>
<evidence type="ECO:0000313" key="2">
    <source>
        <dbReference type="Proteomes" id="UP000282613"/>
    </source>
</evidence>
<name>A0A0R3VXZ6_TAEAS</name>
<protein>
    <submittedName>
        <fullName evidence="1 3">Uncharacterized protein</fullName>
    </submittedName>
</protein>
<dbReference type="AlphaFoldDB" id="A0A0R3VXZ6"/>
<evidence type="ECO:0000313" key="3">
    <source>
        <dbReference type="WBParaSite" id="TASK_0000229001-mRNA-1"/>
    </source>
</evidence>
<dbReference type="WBParaSite" id="TASK_0000229001-mRNA-1">
    <property type="protein sequence ID" value="TASK_0000229001-mRNA-1"/>
    <property type="gene ID" value="TASK_0000229001"/>
</dbReference>